<evidence type="ECO:0000256" key="1">
    <source>
        <dbReference type="SAM" id="Phobius"/>
    </source>
</evidence>
<dbReference type="VEuPathDB" id="PlasmoDB:PmUG01_08018800"/>
<reference evidence="2 3" key="1">
    <citation type="submission" date="2016-06" db="EMBL/GenBank/DDBJ databases">
        <authorList>
            <consortium name="Pathogen Informatics"/>
        </authorList>
    </citation>
    <scope>NUCLEOTIDE SEQUENCE [LARGE SCALE GENOMIC DNA]</scope>
    <source>
        <strain evidence="2">PmlGA01</strain>
    </source>
</reference>
<dbReference type="Proteomes" id="UP000219799">
    <property type="component" value="Chromosome 8"/>
</dbReference>
<name>A0A1C3KY01_PLAMA</name>
<organism evidence="2 3">
    <name type="scientific">Plasmodium malariae</name>
    <dbReference type="NCBI Taxonomy" id="5858"/>
    <lineage>
        <taxon>Eukaryota</taxon>
        <taxon>Sar</taxon>
        <taxon>Alveolata</taxon>
        <taxon>Apicomplexa</taxon>
        <taxon>Aconoidasida</taxon>
        <taxon>Haemosporida</taxon>
        <taxon>Plasmodiidae</taxon>
        <taxon>Plasmodium</taxon>
        <taxon>Plasmodium (Plasmodium)</taxon>
    </lineage>
</organism>
<keyword evidence="1" id="KW-1133">Transmembrane helix</keyword>
<feature type="transmembrane region" description="Helical" evidence="1">
    <location>
        <begin position="103"/>
        <end position="126"/>
    </location>
</feature>
<proteinExistence type="predicted"/>
<dbReference type="EMBL" id="LT594496">
    <property type="protein sequence ID" value="SBT79096.1"/>
    <property type="molecule type" value="Genomic_DNA"/>
</dbReference>
<keyword evidence="1" id="KW-0812">Transmembrane</keyword>
<accession>A0A1C3KY01</accession>
<sequence length="127" mass="14395">MSSSNNKILKAKVEGIKSSDLDMFKSLIIPFNATVEQYNKEDGSATVHFKSGIDKKHLVGLGKYTIKPMTYESSDTNDQKMRKRNVNFICDRIVVDEHDIINFFLNITLIAPVTCVLLSLLIFFSVF</sequence>
<keyword evidence="1" id="KW-0472">Membrane</keyword>
<evidence type="ECO:0000313" key="2">
    <source>
        <dbReference type="EMBL" id="SBT79096.1"/>
    </source>
</evidence>
<dbReference type="AlphaFoldDB" id="A0A1C3KY01"/>
<gene>
    <name evidence="2" type="primary">PmlGA01_080005800</name>
    <name evidence="2" type="ORF">PMLGA01_080005800</name>
</gene>
<evidence type="ECO:0000313" key="3">
    <source>
        <dbReference type="Proteomes" id="UP000219799"/>
    </source>
</evidence>
<protein>
    <submittedName>
        <fullName evidence="2">Uncharacterized protein</fullName>
    </submittedName>
</protein>